<comment type="subcellular location">
    <subcellularLocation>
        <location evidence="1">Nucleus</location>
    </subcellularLocation>
</comment>
<evidence type="ECO:0000256" key="2">
    <source>
        <dbReference type="ARBA" id="ARBA00022553"/>
    </source>
</evidence>
<dbReference type="AlphaFoldDB" id="A0A817K496"/>
<dbReference type="Proteomes" id="UP000663825">
    <property type="component" value="Unassembled WGS sequence"/>
</dbReference>
<feature type="compositionally biased region" description="Polar residues" evidence="4">
    <location>
        <begin position="827"/>
        <end position="840"/>
    </location>
</feature>
<comment type="caution">
    <text evidence="5">The sequence shown here is derived from an EMBL/GenBank/DDBJ whole genome shotgun (WGS) entry which is preliminary data.</text>
</comment>
<feature type="compositionally biased region" description="Acidic residues" evidence="4">
    <location>
        <begin position="585"/>
        <end position="597"/>
    </location>
</feature>
<feature type="compositionally biased region" description="Acidic residues" evidence="4">
    <location>
        <begin position="538"/>
        <end position="557"/>
    </location>
</feature>
<dbReference type="PANTHER" id="PTHR14396:SF10">
    <property type="entry name" value="CLASPIN"/>
    <property type="match status" value="1"/>
</dbReference>
<accession>A0A817K496</accession>
<keyword evidence="2" id="KW-0597">Phosphoprotein</keyword>
<dbReference type="InterPro" id="IPR024146">
    <property type="entry name" value="Claspin"/>
</dbReference>
<organism evidence="5 6">
    <name type="scientific">Rotaria socialis</name>
    <dbReference type="NCBI Taxonomy" id="392032"/>
    <lineage>
        <taxon>Eukaryota</taxon>
        <taxon>Metazoa</taxon>
        <taxon>Spiralia</taxon>
        <taxon>Gnathifera</taxon>
        <taxon>Rotifera</taxon>
        <taxon>Eurotatoria</taxon>
        <taxon>Bdelloidea</taxon>
        <taxon>Philodinida</taxon>
        <taxon>Philodinidae</taxon>
        <taxon>Rotaria</taxon>
    </lineage>
</organism>
<reference evidence="5" key="1">
    <citation type="submission" date="2021-02" db="EMBL/GenBank/DDBJ databases">
        <authorList>
            <person name="Nowell W R."/>
        </authorList>
    </citation>
    <scope>NUCLEOTIDE SEQUENCE</scope>
</reference>
<proteinExistence type="predicted"/>
<feature type="compositionally biased region" description="Basic and acidic residues" evidence="4">
    <location>
        <begin position="841"/>
        <end position="852"/>
    </location>
</feature>
<gene>
    <name evidence="5" type="ORF">TIS948_LOCUS600</name>
</gene>
<evidence type="ECO:0000313" key="6">
    <source>
        <dbReference type="Proteomes" id="UP000663825"/>
    </source>
</evidence>
<dbReference type="OrthoDB" id="10054372at2759"/>
<feature type="compositionally biased region" description="Acidic residues" evidence="4">
    <location>
        <begin position="347"/>
        <end position="387"/>
    </location>
</feature>
<feature type="region of interest" description="Disordered" evidence="4">
    <location>
        <begin position="822"/>
        <end position="860"/>
    </location>
</feature>
<feature type="compositionally biased region" description="Basic residues" evidence="4">
    <location>
        <begin position="151"/>
        <end position="161"/>
    </location>
</feature>
<feature type="region of interest" description="Disordered" evidence="4">
    <location>
        <begin position="121"/>
        <end position="163"/>
    </location>
</feature>
<feature type="compositionally biased region" description="Acidic residues" evidence="4">
    <location>
        <begin position="395"/>
        <end position="409"/>
    </location>
</feature>
<evidence type="ECO:0000256" key="3">
    <source>
        <dbReference type="ARBA" id="ARBA00023242"/>
    </source>
</evidence>
<dbReference type="GO" id="GO:0005634">
    <property type="term" value="C:nucleus"/>
    <property type="evidence" value="ECO:0007669"/>
    <property type="project" value="UniProtKB-SubCell"/>
</dbReference>
<sequence>MSSNLFYDSDDERDSFDIERRQIESFQKQFLSASIESSDDDDEGIIDGTKIPSSTKVKSRARHAFLDVSILSSSSEQELQIDDENPFDIISKSIDIEHIKPVKKKKSLGVSKSKIQLETLDIYEQDDSNSRSSFPSKIDDEEEIQSNKTKTNNKSKVRKPTKGIVLETERKMQQLSRSEQLVLPTFVPKPLETWHALEKRSRLELMNEIRAKNPSFTPQDPELPELPVVNIESTVVSTLADLTKLIEDKPKSSDKLSKLSRFLNPDILKKKPTMSNIMKESNTMIDLNDTKKAPNYPTMKSALNISLDSNKSPSSSKKLFDMQKQLGIRMQVKRAAMLADNPTNVQIEDEDEDVKEIEDDSSDSNDDADSEIISEIDKENDDLQVDEESAHLTNDEDEIEEEEDEETEEKENTNPSSDPNRPSLKTILTRLESSSESVHIQPKEQDGKAEWFNSSRPAQFDSELEMLCSGAFDGDNIIVPSQNFKHTEPIAFSPLPATQIEEEPDIEVRRPKVRQLIDDDDEDQTVSNKQSSSGSNNVEEDEEEEEDEDGFEDNEELVDFKKQLFEMEAEESGSEADEKEKEKDDESDDDDDEEPDEELRQFIDTGAIEVDEDEADDMAKVHLKIKAKEDEQQLKLLKEQYLDFDGDDDGRRIKISKNMDDDDDEEYDPDYNSEDGDDDDDEDEDEDPMDMKDRFSELERQRSIQDNQAEELHLNEDLDSIGQNSSMFQKGLALKQKKLQSTTMTHIESTTQTITDTTTRKGNQARSVTLSSVLLAKRFSSTLLAPMNRNNVTVATLKNTDEAAIKTKKQHNPRRHVFATNLIVPATNENENPAPSTTSSGEKRANSADKSPKKNIKRFKQTTAATAAAAAAAAAATKAKESSTSVFSALAFSNTRH</sequence>
<feature type="region of interest" description="Disordered" evidence="4">
    <location>
        <begin position="494"/>
        <end position="614"/>
    </location>
</feature>
<feature type="compositionally biased region" description="Acidic residues" evidence="4">
    <location>
        <begin position="660"/>
        <end position="688"/>
    </location>
</feature>
<dbReference type="EMBL" id="CAJNXB010000016">
    <property type="protein sequence ID" value="CAF2983778.1"/>
    <property type="molecule type" value="Genomic_DNA"/>
</dbReference>
<keyword evidence="3" id="KW-0539">Nucleus</keyword>
<evidence type="ECO:0000256" key="1">
    <source>
        <dbReference type="ARBA" id="ARBA00004123"/>
    </source>
</evidence>
<dbReference type="GO" id="GO:0033314">
    <property type="term" value="P:mitotic DNA replication checkpoint signaling"/>
    <property type="evidence" value="ECO:0007669"/>
    <property type="project" value="TreeGrafter"/>
</dbReference>
<feature type="compositionally biased region" description="Polar residues" evidence="4">
    <location>
        <begin position="525"/>
        <end position="537"/>
    </location>
</feature>
<dbReference type="GO" id="GO:0007095">
    <property type="term" value="P:mitotic G2 DNA damage checkpoint signaling"/>
    <property type="evidence" value="ECO:0007669"/>
    <property type="project" value="TreeGrafter"/>
</dbReference>
<dbReference type="PANTHER" id="PTHR14396">
    <property type="entry name" value="CLASPIN"/>
    <property type="match status" value="1"/>
</dbReference>
<name>A0A817K496_9BILA</name>
<feature type="region of interest" description="Disordered" evidence="4">
    <location>
        <begin position="641"/>
        <end position="689"/>
    </location>
</feature>
<evidence type="ECO:0000313" key="5">
    <source>
        <dbReference type="EMBL" id="CAF2983778.1"/>
    </source>
</evidence>
<protein>
    <submittedName>
        <fullName evidence="5">Uncharacterized protein</fullName>
    </submittedName>
</protein>
<dbReference type="GO" id="GO:0010997">
    <property type="term" value="F:anaphase-promoting complex binding"/>
    <property type="evidence" value="ECO:0007669"/>
    <property type="project" value="TreeGrafter"/>
</dbReference>
<evidence type="ECO:0000256" key="4">
    <source>
        <dbReference type="SAM" id="MobiDB-lite"/>
    </source>
</evidence>
<feature type="region of interest" description="Disordered" evidence="4">
    <location>
        <begin position="337"/>
        <end position="454"/>
    </location>
</feature>